<reference evidence="3 4" key="1">
    <citation type="journal article" date="2020" name="Phytopathology">
        <title>Genome Sequence Resources of Colletotrichum truncatum, C. plurivorum, C. musicola, and C. sojae: Four Species Pathogenic to Soybean (Glycine max).</title>
        <authorList>
            <person name="Rogerio F."/>
            <person name="Boufleur T.R."/>
            <person name="Ciampi-Guillardi M."/>
            <person name="Sukno S.A."/>
            <person name="Thon M.R."/>
            <person name="Massola Junior N.S."/>
            <person name="Baroncelli R."/>
        </authorList>
    </citation>
    <scope>NUCLEOTIDE SEQUENCE [LARGE SCALE GENOMIC DNA]</scope>
    <source>
        <strain evidence="3 4">LFN0009</strain>
    </source>
</reference>
<gene>
    <name evidence="3" type="ORF">CSOJ01_05950</name>
</gene>
<evidence type="ECO:0000313" key="4">
    <source>
        <dbReference type="Proteomes" id="UP000652219"/>
    </source>
</evidence>
<dbReference type="AlphaFoldDB" id="A0A8H6JEC4"/>
<organism evidence="3 4">
    <name type="scientific">Colletotrichum sojae</name>
    <dbReference type="NCBI Taxonomy" id="2175907"/>
    <lineage>
        <taxon>Eukaryota</taxon>
        <taxon>Fungi</taxon>
        <taxon>Dikarya</taxon>
        <taxon>Ascomycota</taxon>
        <taxon>Pezizomycotina</taxon>
        <taxon>Sordariomycetes</taxon>
        <taxon>Hypocreomycetidae</taxon>
        <taxon>Glomerellales</taxon>
        <taxon>Glomerellaceae</taxon>
        <taxon>Colletotrichum</taxon>
        <taxon>Colletotrichum orchidearum species complex</taxon>
    </lineage>
</organism>
<feature type="region of interest" description="Disordered" evidence="1">
    <location>
        <begin position="701"/>
        <end position="747"/>
    </location>
</feature>
<feature type="domain" description="Heterokaryon incompatibility" evidence="2">
    <location>
        <begin position="169"/>
        <end position="320"/>
    </location>
</feature>
<sequence>MTDHGNDGDQNMRSCDRAFTGPGWFVSERRPVDEVLGSTTPCPGHDALVRHVLHDKDAAADNTYISFARIDVPGGNCPYAQIIVDVRHSKFIHAMRLTRDSDKAQTTGYHRILDPDWVDSDLARYWKHRCLNQHGTACQNPLNIQRVSPAWVIDIVEDCLVPGNTVEEYVTLSYRWGSTNNHQTTSRVLESLQKPGALSESSRSDVPPTIRHAMKLVQALGERYLWADAICIAQDDTGHRREQIQLMGAIYASATFTIVAADGCADDGILGLRGISPPRAVRQHLVPVFEGEKASHVDPKDHVQARKDPSYFSRGWTFQEYHLSKRRLEFRHQQALWHCACANEWSESLINWANGTFPALAGGAVSENHAAKLLRRSPNFQALAFLSLDYMDREFTFPEDVFPGLSGLLAIIGRPFEGFLFGLPETIFDLSLAWPGGGNATRRRDSRMPSWSWAGWDGVSPDFVAPKDFSLGNHHSGTDATPVTTWYTHDKPDGASRRRISSTWLHVRENRRGLESSPPDGWVREEFDPVRHWRRSNLRSDAKVPLDFGQHVYSHPALPGQRFWLPIPFAAEGENTPLSAAPQTPYISCRTKRVWFGVRLATNSDPLGLPFLGGKGLLLNRNGKPCGHLSINRLDDWDQLKEAGTDGLQVELVAVCRTKVRARINEYLEDYCQDTENYYGCQTVRRADELSIESESQSCADTMSIRSAEDAGGPPASAAWIDGAPSEGSSEGVESDLKSLQSDDLDSPRPDEFDFEVCRVLWVEWEDGVAYRRASGWVDRGQWERHDLEDVDLVLG</sequence>
<dbReference type="InterPro" id="IPR010730">
    <property type="entry name" value="HET"/>
</dbReference>
<dbReference type="PANTHER" id="PTHR33112:SF12">
    <property type="entry name" value="HETEROKARYON INCOMPATIBILITY DOMAIN-CONTAINING PROTEIN"/>
    <property type="match status" value="1"/>
</dbReference>
<protein>
    <recommendedName>
        <fullName evidence="2">Heterokaryon incompatibility domain-containing protein</fullName>
    </recommendedName>
</protein>
<dbReference type="Pfam" id="PF06985">
    <property type="entry name" value="HET"/>
    <property type="match status" value="1"/>
</dbReference>
<keyword evidence="4" id="KW-1185">Reference proteome</keyword>
<dbReference type="Proteomes" id="UP000652219">
    <property type="component" value="Unassembled WGS sequence"/>
</dbReference>
<comment type="caution">
    <text evidence="3">The sequence shown here is derived from an EMBL/GenBank/DDBJ whole genome shotgun (WGS) entry which is preliminary data.</text>
</comment>
<evidence type="ECO:0000259" key="2">
    <source>
        <dbReference type="Pfam" id="PF06985"/>
    </source>
</evidence>
<proteinExistence type="predicted"/>
<accession>A0A8H6JEC4</accession>
<evidence type="ECO:0000256" key="1">
    <source>
        <dbReference type="SAM" id="MobiDB-lite"/>
    </source>
</evidence>
<dbReference type="EMBL" id="WIGN01000079">
    <property type="protein sequence ID" value="KAF6811026.1"/>
    <property type="molecule type" value="Genomic_DNA"/>
</dbReference>
<evidence type="ECO:0000313" key="3">
    <source>
        <dbReference type="EMBL" id="KAF6811026.1"/>
    </source>
</evidence>
<dbReference type="PANTHER" id="PTHR33112">
    <property type="entry name" value="DOMAIN PROTEIN, PUTATIVE-RELATED"/>
    <property type="match status" value="1"/>
</dbReference>
<name>A0A8H6JEC4_9PEZI</name>